<evidence type="ECO:0000256" key="1">
    <source>
        <dbReference type="SAM" id="MobiDB-lite"/>
    </source>
</evidence>
<name>A0ABT0L6A6_9GAMM</name>
<comment type="caution">
    <text evidence="3">The sequence shown here is derived from an EMBL/GenBank/DDBJ whole genome shotgun (WGS) entry which is preliminary data.</text>
</comment>
<sequence>MWNHRIFDEIIEGDDDFVGMIAYAIYKQEKIKWINVQYEKTGSYPVKDEIDRYFHDVASTPDSLARYRQQAENIVNKFTQLSLLEELDEYKKQLRDDQIILSIEEKLYKSKAKTIFENVISGLVASGIIVVLSVFLFLYDKMQDETFNQASRIPDIIQNNLPDSLNDDLSTDVSEKTNRKLSDKSY</sequence>
<keyword evidence="2" id="KW-1133">Transmembrane helix</keyword>
<evidence type="ECO:0000313" key="3">
    <source>
        <dbReference type="EMBL" id="MCL1122907.1"/>
    </source>
</evidence>
<keyword evidence="2" id="KW-0472">Membrane</keyword>
<accession>A0ABT0L6A6</accession>
<reference evidence="3 4" key="1">
    <citation type="submission" date="2022-01" db="EMBL/GenBank/DDBJ databases">
        <title>Whole genome-based taxonomy of the Shewanellaceae.</title>
        <authorList>
            <person name="Martin-Rodriguez A.J."/>
        </authorList>
    </citation>
    <scope>NUCLEOTIDE SEQUENCE [LARGE SCALE GENOMIC DNA]</scope>
    <source>
        <strain evidence="3 4">DSM 17177</strain>
    </source>
</reference>
<protein>
    <submittedName>
        <fullName evidence="3">Uncharacterized protein</fullName>
    </submittedName>
</protein>
<gene>
    <name evidence="3" type="ORF">L2764_00030</name>
</gene>
<feature type="transmembrane region" description="Helical" evidence="2">
    <location>
        <begin position="115"/>
        <end position="139"/>
    </location>
</feature>
<proteinExistence type="predicted"/>
<dbReference type="RefSeq" id="WP_248938186.1">
    <property type="nucleotide sequence ID" value="NZ_JAKIKS010000001.1"/>
</dbReference>
<keyword evidence="2" id="KW-0812">Transmembrane</keyword>
<dbReference type="Proteomes" id="UP001203423">
    <property type="component" value="Unassembled WGS sequence"/>
</dbReference>
<evidence type="ECO:0000256" key="2">
    <source>
        <dbReference type="SAM" id="Phobius"/>
    </source>
</evidence>
<organism evidence="3 4">
    <name type="scientific">Shewanella surugensis</name>
    <dbReference type="NCBI Taxonomy" id="212020"/>
    <lineage>
        <taxon>Bacteria</taxon>
        <taxon>Pseudomonadati</taxon>
        <taxon>Pseudomonadota</taxon>
        <taxon>Gammaproteobacteria</taxon>
        <taxon>Alteromonadales</taxon>
        <taxon>Shewanellaceae</taxon>
        <taxon>Shewanella</taxon>
    </lineage>
</organism>
<feature type="compositionally biased region" description="Basic and acidic residues" evidence="1">
    <location>
        <begin position="173"/>
        <end position="186"/>
    </location>
</feature>
<evidence type="ECO:0000313" key="4">
    <source>
        <dbReference type="Proteomes" id="UP001203423"/>
    </source>
</evidence>
<dbReference type="EMBL" id="JAKIKS010000001">
    <property type="protein sequence ID" value="MCL1122907.1"/>
    <property type="molecule type" value="Genomic_DNA"/>
</dbReference>
<keyword evidence="4" id="KW-1185">Reference proteome</keyword>
<feature type="region of interest" description="Disordered" evidence="1">
    <location>
        <begin position="167"/>
        <end position="186"/>
    </location>
</feature>